<organism evidence="2 3">
    <name type="scientific">Sediminitomix flava</name>
    <dbReference type="NCBI Taxonomy" id="379075"/>
    <lineage>
        <taxon>Bacteria</taxon>
        <taxon>Pseudomonadati</taxon>
        <taxon>Bacteroidota</taxon>
        <taxon>Cytophagia</taxon>
        <taxon>Cytophagales</taxon>
        <taxon>Flammeovirgaceae</taxon>
        <taxon>Sediminitomix</taxon>
    </lineage>
</organism>
<evidence type="ECO:0000313" key="3">
    <source>
        <dbReference type="Proteomes" id="UP000245535"/>
    </source>
</evidence>
<dbReference type="OrthoDB" id="9792152at2"/>
<dbReference type="Pfam" id="PF18962">
    <property type="entry name" value="Por_Secre_tail"/>
    <property type="match status" value="1"/>
</dbReference>
<dbReference type="SUPFAM" id="SSF101898">
    <property type="entry name" value="NHL repeat"/>
    <property type="match status" value="1"/>
</dbReference>
<name>A0A315Z9D2_SEDFL</name>
<accession>A0A315Z9D2</accession>
<keyword evidence="3" id="KW-1185">Reference proteome</keyword>
<dbReference type="NCBIfam" id="TIGR04183">
    <property type="entry name" value="Por_Secre_tail"/>
    <property type="match status" value="1"/>
</dbReference>
<dbReference type="EMBL" id="QGDO01000003">
    <property type="protein sequence ID" value="PWJ41882.1"/>
    <property type="molecule type" value="Genomic_DNA"/>
</dbReference>
<protein>
    <submittedName>
        <fullName evidence="2">Putative secreted protein (Por secretion system target)</fullName>
    </submittedName>
</protein>
<evidence type="ECO:0000259" key="1">
    <source>
        <dbReference type="Pfam" id="PF18962"/>
    </source>
</evidence>
<feature type="domain" description="Secretion system C-terminal sorting" evidence="1">
    <location>
        <begin position="306"/>
        <end position="373"/>
    </location>
</feature>
<evidence type="ECO:0000313" key="2">
    <source>
        <dbReference type="EMBL" id="PWJ41882.1"/>
    </source>
</evidence>
<proteinExistence type="predicted"/>
<dbReference type="Proteomes" id="UP000245535">
    <property type="component" value="Unassembled WGS sequence"/>
</dbReference>
<reference evidence="2 3" key="1">
    <citation type="submission" date="2018-03" db="EMBL/GenBank/DDBJ databases">
        <title>Genomic Encyclopedia of Archaeal and Bacterial Type Strains, Phase II (KMG-II): from individual species to whole genera.</title>
        <authorList>
            <person name="Goeker M."/>
        </authorList>
    </citation>
    <scope>NUCLEOTIDE SEQUENCE [LARGE SCALE GENOMIC DNA]</scope>
    <source>
        <strain evidence="2 3">DSM 28229</strain>
    </source>
</reference>
<dbReference type="InterPro" id="IPR011042">
    <property type="entry name" value="6-blade_b-propeller_TolB-like"/>
</dbReference>
<dbReference type="InterPro" id="IPR026444">
    <property type="entry name" value="Secre_tail"/>
</dbReference>
<comment type="caution">
    <text evidence="2">The sequence shown here is derived from an EMBL/GenBank/DDBJ whole genome shotgun (WGS) entry which is preliminary data.</text>
</comment>
<dbReference type="AlphaFoldDB" id="A0A315Z9D2"/>
<dbReference type="Gene3D" id="2.120.10.30">
    <property type="entry name" value="TolB, C-terminal domain"/>
    <property type="match status" value="1"/>
</dbReference>
<sequence length="383" mass="43086">MNIMKMQSIFCIILTITSFVFLHHKTDAQSRSNYEFEIKEISPFPAAVHGMAVAKDSTLYFSDTFKVYGNQEAVYSLTYPYTGNIKLTGIKGEGVSGLLWMEDTLYVAFLYENMIKSYDKDFNELQTWAVTSPWNLTHNGENVFAITYTGSILKLGESAIEELVKDLALPFDIVYSNNNSFFVSEQVGVGVSGRVKEISLEGEVIQTLPFDFKNPEGLAIDDDSNIYINDTEAGEIYQYRKEDGSLALITDKYDLPICITEGVDGNILVNTNHNNGILLNIQISKNSIETILGGFTEYKNGMKLIPNPSNGLFQFTFTLEKTDSISINLYDNHGRIVKKLISQQLMQRGNHELQFNLADLSQGIYHLTLIGREFNHSTSLVIE</sequence>
<dbReference type="RefSeq" id="WP_109618307.1">
    <property type="nucleotide sequence ID" value="NZ_QGDO01000003.1"/>
</dbReference>
<gene>
    <name evidence="2" type="ORF">BC781_103132</name>
</gene>